<evidence type="ECO:0000256" key="7">
    <source>
        <dbReference type="SAM" id="Phobius"/>
    </source>
</evidence>
<dbReference type="STRING" id="339671.Asuc_1666"/>
<evidence type="ECO:0000256" key="1">
    <source>
        <dbReference type="ARBA" id="ARBA00004651"/>
    </source>
</evidence>
<dbReference type="Proteomes" id="UP000001114">
    <property type="component" value="Chromosome"/>
</dbReference>
<keyword evidence="4 7" id="KW-1133">Transmembrane helix</keyword>
<keyword evidence="2" id="KW-1003">Cell membrane</keyword>
<feature type="transmembrane region" description="Helical" evidence="7">
    <location>
        <begin position="311"/>
        <end position="337"/>
    </location>
</feature>
<proteinExistence type="inferred from homology"/>
<evidence type="ECO:0000256" key="5">
    <source>
        <dbReference type="ARBA" id="ARBA00023136"/>
    </source>
</evidence>
<feature type="domain" description="ABC3 transporter permease C-terminal" evidence="8">
    <location>
        <begin position="315"/>
        <end position="429"/>
    </location>
</feature>
<keyword evidence="3 7" id="KW-0812">Transmembrane</keyword>
<dbReference type="Pfam" id="PF02687">
    <property type="entry name" value="FtsX"/>
    <property type="match status" value="1"/>
</dbReference>
<feature type="transmembrane region" description="Helical" evidence="7">
    <location>
        <begin position="397"/>
        <end position="419"/>
    </location>
</feature>
<comment type="similarity">
    <text evidence="6">Belongs to the ABC-4 integral membrane protein family.</text>
</comment>
<dbReference type="PANTHER" id="PTHR30572:SF4">
    <property type="entry name" value="ABC TRANSPORTER PERMEASE YTRF"/>
    <property type="match status" value="1"/>
</dbReference>
<dbReference type="GO" id="GO:0005886">
    <property type="term" value="C:plasma membrane"/>
    <property type="evidence" value="ECO:0007669"/>
    <property type="project" value="UniProtKB-SubCell"/>
</dbReference>
<evidence type="ECO:0000313" key="10">
    <source>
        <dbReference type="Proteomes" id="UP000001114"/>
    </source>
</evidence>
<dbReference type="KEGG" id="asu:Asuc_1666"/>
<protein>
    <recommendedName>
        <fullName evidence="8">ABC3 transporter permease C-terminal domain-containing protein</fullName>
    </recommendedName>
</protein>
<evidence type="ECO:0000256" key="6">
    <source>
        <dbReference type="ARBA" id="ARBA00038076"/>
    </source>
</evidence>
<dbReference type="HOGENOM" id="CLU_000604_8_4_6"/>
<accession>A6VPX1</accession>
<evidence type="ECO:0000313" key="9">
    <source>
        <dbReference type="EMBL" id="ABR75018.1"/>
    </source>
</evidence>
<evidence type="ECO:0000256" key="2">
    <source>
        <dbReference type="ARBA" id="ARBA00022475"/>
    </source>
</evidence>
<dbReference type="RefSeq" id="WP_012073395.1">
    <property type="nucleotide sequence ID" value="NC_009655.1"/>
</dbReference>
<dbReference type="InterPro" id="IPR050250">
    <property type="entry name" value="Macrolide_Exporter_MacB"/>
</dbReference>
<gene>
    <name evidence="9" type="ordered locus">Asuc_1666</name>
</gene>
<dbReference type="eggNOG" id="COG0577">
    <property type="taxonomic scope" value="Bacteria"/>
</dbReference>
<dbReference type="PANTHER" id="PTHR30572">
    <property type="entry name" value="MEMBRANE COMPONENT OF TRANSPORTER-RELATED"/>
    <property type="match status" value="1"/>
</dbReference>
<dbReference type="OrthoDB" id="9770036at2"/>
<name>A6VPX1_ACTSZ</name>
<dbReference type="InterPro" id="IPR003838">
    <property type="entry name" value="ABC3_permease_C"/>
</dbReference>
<evidence type="ECO:0000256" key="3">
    <source>
        <dbReference type="ARBA" id="ARBA00022692"/>
    </source>
</evidence>
<reference evidence="10" key="1">
    <citation type="journal article" date="2010" name="BMC Genomics">
        <title>A genomic perspective on the potential of Actinobacillus succinogenes for industrial succinate production.</title>
        <authorList>
            <person name="McKinlay J.B."/>
            <person name="Laivenieks M."/>
            <person name="Schindler B.D."/>
            <person name="McKinlay A.A."/>
            <person name="Siddaramappa S."/>
            <person name="Challacombe J.F."/>
            <person name="Lowry S.R."/>
            <person name="Clum A."/>
            <person name="Lapidus A.L."/>
            <person name="Burkhart K.B."/>
            <person name="Harkins V."/>
            <person name="Vieille C."/>
        </authorList>
    </citation>
    <scope>NUCLEOTIDE SEQUENCE [LARGE SCALE GENOMIC DNA]</scope>
    <source>
        <strain evidence="10">ATCC 55618 / DSM 22257 / CCUG 43843 / 130Z</strain>
    </source>
</reference>
<feature type="transmembrane region" description="Helical" evidence="7">
    <location>
        <begin position="358"/>
        <end position="382"/>
    </location>
</feature>
<dbReference type="GO" id="GO:0022857">
    <property type="term" value="F:transmembrane transporter activity"/>
    <property type="evidence" value="ECO:0007669"/>
    <property type="project" value="TreeGrafter"/>
</dbReference>
<dbReference type="AlphaFoldDB" id="A6VPX1"/>
<dbReference type="EMBL" id="CP000746">
    <property type="protein sequence ID" value="ABR75018.1"/>
    <property type="molecule type" value="Genomic_DNA"/>
</dbReference>
<comment type="subcellular location">
    <subcellularLocation>
        <location evidence="1">Cell membrane</location>
        <topology evidence="1">Multi-pass membrane protein</topology>
    </subcellularLocation>
</comment>
<keyword evidence="5 7" id="KW-0472">Membrane</keyword>
<evidence type="ECO:0000259" key="8">
    <source>
        <dbReference type="Pfam" id="PF02687"/>
    </source>
</evidence>
<evidence type="ECO:0000256" key="4">
    <source>
        <dbReference type="ARBA" id="ARBA00022989"/>
    </source>
</evidence>
<keyword evidence="10" id="KW-1185">Reference proteome</keyword>
<organism evidence="9 10">
    <name type="scientific">Actinobacillus succinogenes (strain ATCC 55618 / DSM 22257 / CCUG 43843 / 130Z)</name>
    <dbReference type="NCBI Taxonomy" id="339671"/>
    <lineage>
        <taxon>Bacteria</taxon>
        <taxon>Pseudomonadati</taxon>
        <taxon>Pseudomonadota</taxon>
        <taxon>Gammaproteobacteria</taxon>
        <taxon>Pasteurellales</taxon>
        <taxon>Pasteurellaceae</taxon>
        <taxon>Actinobacillus</taxon>
    </lineage>
</organism>
<sequence>MLARMLFQSWRNGIKRKLLAIITIFLASGLISALLAVSIDIGDKMAKELKSYGANILVEPASSAILPEISDSENNATSLETQDFIDEKELPNIKDIFWRNNIVGFAPQLTANVKSGDKVISVMGTFFDRQIAVPDEDDYHTGQKIISPYWKVQGEWVNDETDNLPEIVPALLGQQLARSENWKIGDRIPLTYKTTETDNSVTVEIKGIVSTGGTEEQQLLLPLSALQDLVNLQGKVQSVKVSALTVPENELSRKARVNVDGLDAEEYDRWYCTAYVSSISHQLEEAISGAVVRPIWQVAASEGVVIGKIQLLLAVVTVAALIAAAMGIASLMTTTIIERSKEIGLMKALGAYQWQITLLFYCEAILSGLTGGILGCIAGWGLAKFIGASLFGVPLDFAWIVVPCVLVLAMLIALIGTWFPAHRIAKLYPVEVLYGR</sequence>